<gene>
    <name evidence="1" type="ORF">DPV69_12655</name>
</gene>
<organism evidence="1 2">
    <name type="scientific">Pedobacter chitinilyticus</name>
    <dbReference type="NCBI Taxonomy" id="2233776"/>
    <lineage>
        <taxon>Bacteria</taxon>
        <taxon>Pseudomonadati</taxon>
        <taxon>Bacteroidota</taxon>
        <taxon>Sphingobacteriia</taxon>
        <taxon>Sphingobacteriales</taxon>
        <taxon>Sphingobacteriaceae</taxon>
        <taxon>Pedobacter</taxon>
    </lineage>
</organism>
<accession>A0A3S3PMZ4</accession>
<comment type="caution">
    <text evidence="1">The sequence shown here is derived from an EMBL/GenBank/DDBJ whole genome shotgun (WGS) entry which is preliminary data.</text>
</comment>
<keyword evidence="2" id="KW-1185">Reference proteome</keyword>
<reference evidence="1 2" key="1">
    <citation type="submission" date="2018-06" db="EMBL/GenBank/DDBJ databases">
        <title>Pedobacter endophyticus sp. nov., an endophytic bacterium isolated from a leaf of Triticum aestivum.</title>
        <authorList>
            <person name="Zhang L."/>
        </authorList>
    </citation>
    <scope>NUCLEOTIDE SEQUENCE [LARGE SCALE GENOMIC DNA]</scope>
    <source>
        <strain evidence="1 2">CM134L-2</strain>
    </source>
</reference>
<dbReference type="Proteomes" id="UP000284120">
    <property type="component" value="Unassembled WGS sequence"/>
</dbReference>
<proteinExistence type="predicted"/>
<dbReference type="AlphaFoldDB" id="A0A3S3PMZ4"/>
<evidence type="ECO:0000313" key="1">
    <source>
        <dbReference type="EMBL" id="RWU06140.1"/>
    </source>
</evidence>
<sequence>MRNNLESLIHNDGEISIKDKDVDLDISLPKWDFLMDLLVDYSEYVLFYGLKLNYYDDIKENIKYLADEILINKHEEFETVLLKIGERHIKVSRSFLGRVWSQYESPSLIFLSNSDDVDKLVSTISKKRFYEGFLTTIEGLCIIYQEYEPNVLWISSNDEDLKKRINFLGQNK</sequence>
<dbReference type="RefSeq" id="WP_113647761.1">
    <property type="nucleotide sequence ID" value="NZ_QMHN01000004.1"/>
</dbReference>
<dbReference type="EMBL" id="SAYW01000004">
    <property type="protein sequence ID" value="RWU06140.1"/>
    <property type="molecule type" value="Genomic_DNA"/>
</dbReference>
<protein>
    <submittedName>
        <fullName evidence="1">Uncharacterized protein</fullName>
    </submittedName>
</protein>
<dbReference type="OrthoDB" id="9883378at2"/>
<evidence type="ECO:0000313" key="2">
    <source>
        <dbReference type="Proteomes" id="UP000284120"/>
    </source>
</evidence>
<name>A0A3S3PMZ4_9SPHI</name>